<sequence>MTPKEQALFCIDRNIHVVAGYPPGKSERAIIKGTASGTLDRGLIEQWFNSIPNRNIMINLKNSGLICIDLDQHQSGQNGVKAFDKIWSDHAQGEALNTYVEKTPTGAGVHIFFKIPIETFDKPIVNELVDGVEIKTHFVPIYPSSRTDGDYMPFTDKISNQILTLDDVRDCPEWLLNLLHQAPTSRASYSSSFSRSGGISRTYGAEIWELFNSGATEGNRNNDTNKVLHYWRKIGIEPNTCMDLLQLFNNRTSPPLDDSELSTIWKSVFKMN</sequence>
<evidence type="ECO:0000313" key="3">
    <source>
        <dbReference type="EMBL" id="PCS01204.1"/>
    </source>
</evidence>
<reference evidence="3 6" key="1">
    <citation type="submission" date="2014-12" db="EMBL/GenBank/DDBJ databases">
        <title>Draft genome sequences of 10 type strains of Lactococcus.</title>
        <authorList>
            <person name="Sun Z."/>
            <person name="Zhong Z."/>
            <person name="Liu W."/>
            <person name="Zhang W."/>
            <person name="Zhang H."/>
        </authorList>
    </citation>
    <scope>NUCLEOTIDE SEQUENCE [LARGE SCALE GENOMIC DNA]</scope>
    <source>
        <strain evidence="3 6">DSM 22330</strain>
    </source>
</reference>
<dbReference type="SUPFAM" id="SSF56747">
    <property type="entry name" value="Prim-pol domain"/>
    <property type="match status" value="1"/>
</dbReference>
<dbReference type="STRING" id="1122154.SAMN02746068_01958"/>
<protein>
    <submittedName>
        <fullName evidence="4">Primase C terminal 1 (PriCT-1)</fullName>
    </submittedName>
</protein>
<dbReference type="AlphaFoldDB" id="A0A1K2HJL2"/>
<evidence type="ECO:0000259" key="2">
    <source>
        <dbReference type="SMART" id="SM00943"/>
    </source>
</evidence>
<dbReference type="Proteomes" id="UP000185655">
    <property type="component" value="Unassembled WGS sequence"/>
</dbReference>
<evidence type="ECO:0000313" key="5">
    <source>
        <dbReference type="Proteomes" id="UP000185655"/>
    </source>
</evidence>
<proteinExistence type="predicted"/>
<dbReference type="SMART" id="SM00943">
    <property type="entry name" value="Prim-Pol"/>
    <property type="match status" value="1"/>
</dbReference>
<feature type="domain" description="DNA primase/polymerase bifunctional N-terminal" evidence="2">
    <location>
        <begin position="7"/>
        <end position="175"/>
    </location>
</feature>
<dbReference type="EMBL" id="FPKS01000016">
    <property type="protein sequence ID" value="SFZ76458.1"/>
    <property type="molecule type" value="Genomic_DNA"/>
</dbReference>
<dbReference type="SMART" id="SM00942">
    <property type="entry name" value="PriCT_1"/>
    <property type="match status" value="1"/>
</dbReference>
<dbReference type="OrthoDB" id="2303110at2"/>
<gene>
    <name evidence="3" type="ORF">RR45_GL001100</name>
    <name evidence="4" type="ORF">SAMN02746068_01958</name>
</gene>
<dbReference type="InterPro" id="IPR015330">
    <property type="entry name" value="DNA_primase/pol_bifunc_N"/>
</dbReference>
<dbReference type="EMBL" id="JXJT01000023">
    <property type="protein sequence ID" value="PCS01204.1"/>
    <property type="molecule type" value="Genomic_DNA"/>
</dbReference>
<dbReference type="Pfam" id="PF08708">
    <property type="entry name" value="PriCT_1"/>
    <property type="match status" value="1"/>
</dbReference>
<dbReference type="CDD" id="cd04859">
    <property type="entry name" value="Prim_Pol"/>
    <property type="match status" value="1"/>
</dbReference>
<feature type="domain" description="Primase C-terminal 1" evidence="1">
    <location>
        <begin position="209"/>
        <end position="272"/>
    </location>
</feature>
<accession>A0A1K2HJL2</accession>
<dbReference type="InterPro" id="IPR014820">
    <property type="entry name" value="PriCT_1"/>
</dbReference>
<keyword evidence="6" id="KW-1185">Reference proteome</keyword>
<reference evidence="4 5" key="2">
    <citation type="submission" date="2016-11" db="EMBL/GenBank/DDBJ databases">
        <authorList>
            <person name="Jaros S."/>
            <person name="Januszkiewicz K."/>
            <person name="Wedrychowicz H."/>
        </authorList>
    </citation>
    <scope>NUCLEOTIDE SEQUENCE [LARGE SCALE GENOMIC DNA]</scope>
    <source>
        <strain evidence="4 5">DSM 22330</strain>
    </source>
</reference>
<evidence type="ECO:0000259" key="1">
    <source>
        <dbReference type="SMART" id="SM00942"/>
    </source>
</evidence>
<evidence type="ECO:0000313" key="6">
    <source>
        <dbReference type="Proteomes" id="UP000218979"/>
    </source>
</evidence>
<dbReference type="Proteomes" id="UP000218979">
    <property type="component" value="Unassembled WGS sequence"/>
</dbReference>
<evidence type="ECO:0000313" key="4">
    <source>
        <dbReference type="EMBL" id="SFZ76458.1"/>
    </source>
</evidence>
<dbReference type="Pfam" id="PF09250">
    <property type="entry name" value="Prim-Pol"/>
    <property type="match status" value="1"/>
</dbReference>
<dbReference type="RefSeq" id="WP_031366824.1">
    <property type="nucleotide sequence ID" value="NZ_FPKS01000016.1"/>
</dbReference>
<name>A0A1K2HJL2_9LACT</name>
<organism evidence="4 5">
    <name type="scientific">Pseudolactococcus chungangensis CAU 28 = DSM 22330</name>
    <dbReference type="NCBI Taxonomy" id="1122154"/>
    <lineage>
        <taxon>Bacteria</taxon>
        <taxon>Bacillati</taxon>
        <taxon>Bacillota</taxon>
        <taxon>Bacilli</taxon>
        <taxon>Lactobacillales</taxon>
        <taxon>Streptococcaceae</taxon>
        <taxon>Pseudolactococcus</taxon>
    </lineage>
</organism>